<feature type="domain" description="Retrotransposon Copia-like N-terminal" evidence="1">
    <location>
        <begin position="179"/>
        <end position="220"/>
    </location>
</feature>
<dbReference type="PANTHER" id="PTHR37610">
    <property type="entry name" value="CCHC-TYPE DOMAIN-CONTAINING PROTEIN"/>
    <property type="match status" value="1"/>
</dbReference>
<dbReference type="Pfam" id="PF14244">
    <property type="entry name" value="Retrotran_gag_3"/>
    <property type="match status" value="1"/>
</dbReference>
<proteinExistence type="predicted"/>
<organism evidence="2 3">
    <name type="scientific">Tanacetum coccineum</name>
    <dbReference type="NCBI Taxonomy" id="301880"/>
    <lineage>
        <taxon>Eukaryota</taxon>
        <taxon>Viridiplantae</taxon>
        <taxon>Streptophyta</taxon>
        <taxon>Embryophyta</taxon>
        <taxon>Tracheophyta</taxon>
        <taxon>Spermatophyta</taxon>
        <taxon>Magnoliopsida</taxon>
        <taxon>eudicotyledons</taxon>
        <taxon>Gunneridae</taxon>
        <taxon>Pentapetalae</taxon>
        <taxon>asterids</taxon>
        <taxon>campanulids</taxon>
        <taxon>Asterales</taxon>
        <taxon>Asteraceae</taxon>
        <taxon>Asteroideae</taxon>
        <taxon>Anthemideae</taxon>
        <taxon>Anthemidinae</taxon>
        <taxon>Tanacetum</taxon>
    </lineage>
</organism>
<gene>
    <name evidence="2" type="ORF">Tco_1058690</name>
</gene>
<dbReference type="EMBL" id="BQNB010019350">
    <property type="protein sequence ID" value="GJT84348.1"/>
    <property type="molecule type" value="Genomic_DNA"/>
</dbReference>
<dbReference type="InterPro" id="IPR029472">
    <property type="entry name" value="Copia-like_N"/>
</dbReference>
<dbReference type="Proteomes" id="UP001151760">
    <property type="component" value="Unassembled WGS sequence"/>
</dbReference>
<evidence type="ECO:0000313" key="3">
    <source>
        <dbReference type="Proteomes" id="UP001151760"/>
    </source>
</evidence>
<name>A0ABQ5H902_9ASTR</name>
<keyword evidence="3" id="KW-1185">Reference proteome</keyword>
<protein>
    <submittedName>
        <fullName evidence="2">NSP-interacting kinase 1-like protein</fullName>
    </submittedName>
</protein>
<sequence>MKDRPEEWKDKFLMITSLITPELKVDVRDQLVWSDRNGSNMVFSVRTANTDLNVQSPIVEWWKLIWKAKDMAEIKGNSFDLMSIIYELINAERNGRIFKDIYRNCDEVFKAIMDVVRNKLIGLKVKDSCAVRQIEGRWAILSTKLPTMVNSTGNSNLHNNTNQESNSQNMMNDPLHIASSDHPGMMLTNTLFNEGNFLGWSRTIKMALGAKLKLRFIDGYQRLSKIELEEIYGQSNGPLIYHVERELSKVSQGNSIVAAYFNKLKKFWDELHSLNGVPVCNCGKIRECTCGVNEIFLEIDSRSKLMQFLMRLNDDFEAVRNQILSIDTLLNLNKAYYIVQQVEKQKQVTYQVADPIAFFANNNVKGN</sequence>
<evidence type="ECO:0000313" key="2">
    <source>
        <dbReference type="EMBL" id="GJT84348.1"/>
    </source>
</evidence>
<reference evidence="2" key="2">
    <citation type="submission" date="2022-01" db="EMBL/GenBank/DDBJ databases">
        <authorList>
            <person name="Yamashiro T."/>
            <person name="Shiraishi A."/>
            <person name="Satake H."/>
            <person name="Nakayama K."/>
        </authorList>
    </citation>
    <scope>NUCLEOTIDE SEQUENCE</scope>
</reference>
<comment type="caution">
    <text evidence="2">The sequence shown here is derived from an EMBL/GenBank/DDBJ whole genome shotgun (WGS) entry which is preliminary data.</text>
</comment>
<accession>A0ABQ5H902</accession>
<dbReference type="PANTHER" id="PTHR37610:SF40">
    <property type="entry name" value="OS01G0909600 PROTEIN"/>
    <property type="match status" value="1"/>
</dbReference>
<reference evidence="2" key="1">
    <citation type="journal article" date="2022" name="Int. J. Mol. Sci.">
        <title>Draft Genome of Tanacetum Coccineum: Genomic Comparison of Closely Related Tanacetum-Family Plants.</title>
        <authorList>
            <person name="Yamashiro T."/>
            <person name="Shiraishi A."/>
            <person name="Nakayama K."/>
            <person name="Satake H."/>
        </authorList>
    </citation>
    <scope>NUCLEOTIDE SEQUENCE</scope>
</reference>
<evidence type="ECO:0000259" key="1">
    <source>
        <dbReference type="Pfam" id="PF14244"/>
    </source>
</evidence>